<dbReference type="InterPro" id="IPR020422">
    <property type="entry name" value="TYR_PHOSPHATASE_DUAL_dom"/>
</dbReference>
<evidence type="ECO:0000256" key="12">
    <source>
        <dbReference type="ARBA" id="ARBA00050944"/>
    </source>
</evidence>
<dbReference type="PROSITE" id="PS00383">
    <property type="entry name" value="TYR_PHOSPHATASE_1"/>
    <property type="match status" value="1"/>
</dbReference>
<dbReference type="SMART" id="SM00195">
    <property type="entry name" value="DSPc"/>
    <property type="match status" value="1"/>
</dbReference>
<evidence type="ECO:0000313" key="22">
    <source>
        <dbReference type="Proteomes" id="UP001519460"/>
    </source>
</evidence>
<evidence type="ECO:0000259" key="19">
    <source>
        <dbReference type="PROSITE" id="PS50054"/>
    </source>
</evidence>
<evidence type="ECO:0000256" key="1">
    <source>
        <dbReference type="ARBA" id="ARBA00004370"/>
    </source>
</evidence>
<dbReference type="SUPFAM" id="SSF52799">
    <property type="entry name" value="(Phosphotyrosine protein) phosphatases II"/>
    <property type="match status" value="1"/>
</dbReference>
<evidence type="ECO:0000256" key="5">
    <source>
        <dbReference type="ARBA" id="ARBA00022912"/>
    </source>
</evidence>
<dbReference type="EMBL" id="JACVVK020000479">
    <property type="protein sequence ID" value="KAK7471767.1"/>
    <property type="molecule type" value="Genomic_DNA"/>
</dbReference>
<dbReference type="PROSITE" id="PS50056">
    <property type="entry name" value="TYR_PHOSPHATASE_2"/>
    <property type="match status" value="1"/>
</dbReference>
<evidence type="ECO:0000256" key="17">
    <source>
        <dbReference type="ARBA" id="ARBA00069309"/>
    </source>
</evidence>
<feature type="compositionally biased region" description="Low complexity" evidence="18">
    <location>
        <begin position="184"/>
        <end position="206"/>
    </location>
</feature>
<comment type="catalytic activity">
    <reaction evidence="14">
        <text>1,2-dibutyryl-sn-glycero-3-phospho-(1D-myo-inositol-5-phosphate) + H2O = 1,2-dibutyryl-sn-glycero-3-phospho-(1D-myo-inositol) + phosphate</text>
        <dbReference type="Rhea" id="RHEA:42584"/>
        <dbReference type="ChEBI" id="CHEBI:15377"/>
        <dbReference type="ChEBI" id="CHEBI:43474"/>
        <dbReference type="ChEBI" id="CHEBI:82605"/>
        <dbReference type="ChEBI" id="CHEBI:82606"/>
    </reaction>
    <physiologicalReaction direction="left-to-right" evidence="14">
        <dbReference type="Rhea" id="RHEA:42585"/>
    </physiologicalReaction>
</comment>
<dbReference type="InterPro" id="IPR029021">
    <property type="entry name" value="Prot-tyrosine_phosphatase-like"/>
</dbReference>
<dbReference type="GO" id="GO:0008962">
    <property type="term" value="F:phosphatidylglycerophosphatase activity"/>
    <property type="evidence" value="ECO:0007669"/>
    <property type="project" value="UniProtKB-EC"/>
</dbReference>
<keyword evidence="9" id="KW-1208">Phospholipid metabolism</keyword>
<comment type="pathway">
    <text evidence="2">Lipid metabolism.</text>
</comment>
<keyword evidence="3" id="KW-0444">Lipid biosynthesis</keyword>
<keyword evidence="22" id="KW-1185">Reference proteome</keyword>
<keyword evidence="8" id="KW-0594">Phospholipid biosynthesis</keyword>
<evidence type="ECO:0000259" key="20">
    <source>
        <dbReference type="PROSITE" id="PS50056"/>
    </source>
</evidence>
<evidence type="ECO:0000256" key="16">
    <source>
        <dbReference type="ARBA" id="ARBA00052780"/>
    </source>
</evidence>
<feature type="region of interest" description="Disordered" evidence="18">
    <location>
        <begin position="182"/>
        <end position="206"/>
    </location>
</feature>
<organism evidence="21 22">
    <name type="scientific">Batillaria attramentaria</name>
    <dbReference type="NCBI Taxonomy" id="370345"/>
    <lineage>
        <taxon>Eukaryota</taxon>
        <taxon>Metazoa</taxon>
        <taxon>Spiralia</taxon>
        <taxon>Lophotrochozoa</taxon>
        <taxon>Mollusca</taxon>
        <taxon>Gastropoda</taxon>
        <taxon>Caenogastropoda</taxon>
        <taxon>Sorbeoconcha</taxon>
        <taxon>Cerithioidea</taxon>
        <taxon>Batillariidae</taxon>
        <taxon>Batillaria</taxon>
    </lineage>
</organism>
<comment type="catalytic activity">
    <reaction evidence="15">
        <text>1,2-di-(9Z-octadecenoyl)-sn-glycero-3-phospho-(1'-sn-glycerol-3'-phosphate) + H2O = 1,2-di-(9Z-octadecenoyl)-sn-glycero-3-phospho-(1'-sn-glycerol) + phosphate</text>
        <dbReference type="Rhea" id="RHEA:42304"/>
        <dbReference type="ChEBI" id="CHEBI:15377"/>
        <dbReference type="ChEBI" id="CHEBI:43474"/>
        <dbReference type="ChEBI" id="CHEBI:75163"/>
        <dbReference type="ChEBI" id="CHEBI:78907"/>
    </reaction>
    <physiologicalReaction direction="left-to-right" evidence="15">
        <dbReference type="Rhea" id="RHEA:42305"/>
    </physiologicalReaction>
</comment>
<evidence type="ECO:0000256" key="2">
    <source>
        <dbReference type="ARBA" id="ARBA00005189"/>
    </source>
</evidence>
<dbReference type="FunFam" id="3.90.190.10:FF:000060">
    <property type="entry name" value="Phosphatidylglycerophosphatase and protein-tyrosine phosphatase 1"/>
    <property type="match status" value="1"/>
</dbReference>
<evidence type="ECO:0000256" key="6">
    <source>
        <dbReference type="ARBA" id="ARBA00023098"/>
    </source>
</evidence>
<gene>
    <name evidence="21" type="ORF">BaRGS_00035589</name>
</gene>
<evidence type="ECO:0000256" key="11">
    <source>
        <dbReference type="ARBA" id="ARBA00024224"/>
    </source>
</evidence>
<dbReference type="EC" id="3.1.3.27" evidence="11"/>
<evidence type="ECO:0000256" key="7">
    <source>
        <dbReference type="ARBA" id="ARBA00023136"/>
    </source>
</evidence>
<reference evidence="21 22" key="1">
    <citation type="journal article" date="2023" name="Sci. Data">
        <title>Genome assembly of the Korean intertidal mud-creeper Batillaria attramentaria.</title>
        <authorList>
            <person name="Patra A.K."/>
            <person name="Ho P.T."/>
            <person name="Jun S."/>
            <person name="Lee S.J."/>
            <person name="Kim Y."/>
            <person name="Won Y.J."/>
        </authorList>
    </citation>
    <scope>NUCLEOTIDE SEQUENCE [LARGE SCALE GENOMIC DNA]</scope>
    <source>
        <strain evidence="21">Wonlab-2016</strain>
    </source>
</reference>
<dbReference type="InterPro" id="IPR000387">
    <property type="entry name" value="Tyr_Pase_dom"/>
</dbReference>
<keyword evidence="7" id="KW-0472">Membrane</keyword>
<evidence type="ECO:0000256" key="14">
    <source>
        <dbReference type="ARBA" id="ARBA00052505"/>
    </source>
</evidence>
<comment type="subcellular location">
    <subcellularLocation>
        <location evidence="1">Membrane</location>
    </subcellularLocation>
</comment>
<comment type="catalytic activity">
    <reaction evidence="12">
        <text>a 1,2-diacyl-sn-glycero-3-phospho-(1'-sn-glycero-3'-phosphate) + H2O = a 1,2-diacyl-sn-glycero-3-phospho-(1'-sn-glycerol) + phosphate</text>
        <dbReference type="Rhea" id="RHEA:33751"/>
        <dbReference type="ChEBI" id="CHEBI:15377"/>
        <dbReference type="ChEBI" id="CHEBI:43474"/>
        <dbReference type="ChEBI" id="CHEBI:60110"/>
        <dbReference type="ChEBI" id="CHEBI:64716"/>
        <dbReference type="EC" id="3.1.3.27"/>
    </reaction>
    <physiologicalReaction direction="left-to-right" evidence="12">
        <dbReference type="Rhea" id="RHEA:33752"/>
    </physiologicalReaction>
</comment>
<evidence type="ECO:0000256" key="9">
    <source>
        <dbReference type="ARBA" id="ARBA00023264"/>
    </source>
</evidence>
<dbReference type="AlphaFoldDB" id="A0ABD0JEA4"/>
<comment type="catalytic activity">
    <reaction evidence="13">
        <text>a 1-acyl-2-hexanoyl-sn-glycero-3-phospho-(1D-myo-inositol-5-phosphate) + H2O = a 1-acyl-2-hexanoyl-sn-glycero-3-phospho-(1D-myo-inositol) + phosphate</text>
        <dbReference type="Rhea" id="RHEA:42320"/>
        <dbReference type="ChEBI" id="CHEBI:15377"/>
        <dbReference type="ChEBI" id="CHEBI:43474"/>
        <dbReference type="ChEBI" id="CHEBI:78930"/>
        <dbReference type="ChEBI" id="CHEBI:78931"/>
    </reaction>
    <physiologicalReaction direction="left-to-right" evidence="13">
        <dbReference type="Rhea" id="RHEA:42321"/>
    </physiologicalReaction>
</comment>
<dbReference type="CDD" id="cd14524">
    <property type="entry name" value="PTPMT1"/>
    <property type="match status" value="1"/>
</dbReference>
<protein>
    <recommendedName>
        <fullName evidence="17">Phosphatidylglycerophosphatase and protein-tyrosine phosphatase 1</fullName>
        <ecNumber evidence="11">3.1.3.27</ecNumber>
    </recommendedName>
</protein>
<dbReference type="InterPro" id="IPR016130">
    <property type="entry name" value="Tyr_Pase_AS"/>
</dbReference>
<comment type="pathway">
    <text evidence="10">Phospholipid metabolism; phosphatidylglycerol biosynthesis; phosphatidylglycerol from CDP-diacylglycerol: step 2/2.</text>
</comment>
<evidence type="ECO:0000313" key="21">
    <source>
        <dbReference type="EMBL" id="KAK7471767.1"/>
    </source>
</evidence>
<feature type="domain" description="Tyrosine-protein phosphatase" evidence="19">
    <location>
        <begin position="32"/>
        <end position="183"/>
    </location>
</feature>
<evidence type="ECO:0000256" key="18">
    <source>
        <dbReference type="SAM" id="MobiDB-lite"/>
    </source>
</evidence>
<accession>A0ABD0JEA4</accession>
<dbReference type="Pfam" id="PF00782">
    <property type="entry name" value="DSPc"/>
    <property type="match status" value="1"/>
</dbReference>
<proteinExistence type="predicted"/>
<evidence type="ECO:0000256" key="13">
    <source>
        <dbReference type="ARBA" id="ARBA00051818"/>
    </source>
</evidence>
<name>A0ABD0JEA4_9CAEN</name>
<evidence type="ECO:0000256" key="3">
    <source>
        <dbReference type="ARBA" id="ARBA00022516"/>
    </source>
</evidence>
<comment type="caution">
    <text evidence="21">The sequence shown here is derived from an EMBL/GenBank/DDBJ whole genome shotgun (WGS) entry which is preliminary data.</text>
</comment>
<evidence type="ECO:0000256" key="15">
    <source>
        <dbReference type="ARBA" id="ARBA00052632"/>
    </source>
</evidence>
<dbReference type="InterPro" id="IPR042165">
    <property type="entry name" value="PTPMT1"/>
</dbReference>
<dbReference type="GO" id="GO:0005737">
    <property type="term" value="C:cytoplasm"/>
    <property type="evidence" value="ECO:0007669"/>
    <property type="project" value="UniProtKB-ARBA"/>
</dbReference>
<dbReference type="Gene3D" id="3.90.190.10">
    <property type="entry name" value="Protein tyrosine phosphatase superfamily"/>
    <property type="match status" value="1"/>
</dbReference>
<keyword evidence="4" id="KW-0378">Hydrolase</keyword>
<evidence type="ECO:0000256" key="8">
    <source>
        <dbReference type="ARBA" id="ARBA00023209"/>
    </source>
</evidence>
<dbReference type="GO" id="GO:0016020">
    <property type="term" value="C:membrane"/>
    <property type="evidence" value="ECO:0007669"/>
    <property type="project" value="UniProtKB-SubCell"/>
</dbReference>
<dbReference type="GO" id="GO:0008654">
    <property type="term" value="P:phospholipid biosynthetic process"/>
    <property type="evidence" value="ECO:0007669"/>
    <property type="project" value="UniProtKB-KW"/>
</dbReference>
<keyword evidence="6" id="KW-0443">Lipid metabolism</keyword>
<evidence type="ECO:0000256" key="10">
    <source>
        <dbReference type="ARBA" id="ARBA00024192"/>
    </source>
</evidence>
<dbReference type="InterPro" id="IPR000340">
    <property type="entry name" value="Dual-sp_phosphatase_cat-dom"/>
</dbReference>
<dbReference type="GO" id="GO:0004721">
    <property type="term" value="F:phosphoprotein phosphatase activity"/>
    <property type="evidence" value="ECO:0007669"/>
    <property type="project" value="UniProtKB-KW"/>
</dbReference>
<dbReference type="PANTHER" id="PTHR46712:SF1">
    <property type="entry name" value="PHOSPHATIDYLGLYCEROPHOSPHATASE AND PROTEIN-TYROSINE PHOSPHATASE 1"/>
    <property type="match status" value="1"/>
</dbReference>
<dbReference type="PANTHER" id="PTHR46712">
    <property type="entry name" value="PHOSPHATIDYLGLYCEROPHOSPHATASE AND PROTEIN-TYROSINE PHOSPHATASE 1"/>
    <property type="match status" value="1"/>
</dbReference>
<sequence>MPYTPAEVLARAAFYPSLFYTYVTTKVTKRKWYSRIDRTVLIGALPVKSLVEELIEEEGVKGVVSVTEEYETRGITPSAKKWQEMGVQQLQIPTTDLTGTPSQSHIQAAVGFILSHRANNNSVYVHCKAGRTRSATVAACYLVKVHKWTPEEAVAFLKSRRPQVWLRDKQMKSVAMFYDSCRNSPSFQSPSASSSTASSASSEKVK</sequence>
<dbReference type="Proteomes" id="UP001519460">
    <property type="component" value="Unassembled WGS sequence"/>
</dbReference>
<comment type="catalytic activity">
    <reaction evidence="16">
        <text>1,2-dioctanoyl-sn-glycero-3-phospho-(1D-myo-inositol-5-phosphate) + H2O = 1,2-dioctanoyl-sn-glycero-3-phospho-(1D-myo-inositol) + phosphate</text>
        <dbReference type="Rhea" id="RHEA:42308"/>
        <dbReference type="ChEBI" id="CHEBI:15377"/>
        <dbReference type="ChEBI" id="CHEBI:43474"/>
        <dbReference type="ChEBI" id="CHEBI:65221"/>
        <dbReference type="ChEBI" id="CHEBI:78911"/>
    </reaction>
    <physiologicalReaction direction="left-to-right" evidence="16">
        <dbReference type="Rhea" id="RHEA:42309"/>
    </physiologicalReaction>
</comment>
<feature type="domain" description="Tyrosine specific protein phosphatases" evidence="20">
    <location>
        <begin position="104"/>
        <end position="172"/>
    </location>
</feature>
<dbReference type="PROSITE" id="PS50054">
    <property type="entry name" value="TYR_PHOSPHATASE_DUAL"/>
    <property type="match status" value="1"/>
</dbReference>
<dbReference type="InterPro" id="IPR044596">
    <property type="entry name" value="PTPMT1-like"/>
</dbReference>
<evidence type="ECO:0000256" key="4">
    <source>
        <dbReference type="ARBA" id="ARBA00022801"/>
    </source>
</evidence>
<keyword evidence="5" id="KW-0904">Protein phosphatase</keyword>